<protein>
    <submittedName>
        <fullName evidence="1">Cellulose synthase</fullName>
    </submittedName>
</protein>
<gene>
    <name evidence="1" type="ORF">HEQ75_08835</name>
</gene>
<proteinExistence type="predicted"/>
<accession>A0ABX1E608</accession>
<dbReference type="RefSeq" id="WP_168029396.1">
    <property type="nucleotide sequence ID" value="NZ_JAAVNE010000011.1"/>
</dbReference>
<dbReference type="Gene3D" id="3.30.70.2590">
    <property type="match status" value="1"/>
</dbReference>
<dbReference type="InterPro" id="IPR038470">
    <property type="entry name" value="Cellsynth_D_sf"/>
</dbReference>
<dbReference type="EMBL" id="JAAVNE010000011">
    <property type="protein sequence ID" value="NKC30967.1"/>
    <property type="molecule type" value="Genomic_DNA"/>
</dbReference>
<evidence type="ECO:0000313" key="2">
    <source>
        <dbReference type="Proteomes" id="UP000787635"/>
    </source>
</evidence>
<dbReference type="Proteomes" id="UP000787635">
    <property type="component" value="Unassembled WGS sequence"/>
</dbReference>
<sequence length="160" mass="17019">MTQAERTEPATAAYLARRGVSGQWRSFVRALVETLDEHLDQDGRAALMRAIGRRMAEAMPLPHCDTLKGLEGHMNDALGAAEWGYCQLAVDIERQCLLVTHAAAPAVGAGQDAEGGWVAAVLEGLYAGWLSQQPGASAELVPVIATYTAGEARLDYGRAA</sequence>
<dbReference type="InterPro" id="IPR022798">
    <property type="entry name" value="BcsD_bac"/>
</dbReference>
<organism evidence="1 2">
    <name type="scientific">Falsiroseomonas selenitidurans</name>
    <dbReference type="NCBI Taxonomy" id="2716335"/>
    <lineage>
        <taxon>Bacteria</taxon>
        <taxon>Pseudomonadati</taxon>
        <taxon>Pseudomonadota</taxon>
        <taxon>Alphaproteobacteria</taxon>
        <taxon>Acetobacterales</taxon>
        <taxon>Roseomonadaceae</taxon>
        <taxon>Falsiroseomonas</taxon>
    </lineage>
</organism>
<reference evidence="1 2" key="1">
    <citation type="submission" date="2020-03" db="EMBL/GenBank/DDBJ databases">
        <title>Roseomonas selenitidurans sp. nov. isolated from urban soil.</title>
        <authorList>
            <person name="Liu H."/>
        </authorList>
    </citation>
    <scope>NUCLEOTIDE SEQUENCE [LARGE SCALE GENOMIC DNA]</scope>
    <source>
        <strain evidence="1 2">BU-1</strain>
    </source>
</reference>
<dbReference type="PRINTS" id="PR01442">
    <property type="entry name" value="CELLSNTHASED"/>
</dbReference>
<dbReference type="Pfam" id="PF03500">
    <property type="entry name" value="Cellsynth_D"/>
    <property type="match status" value="1"/>
</dbReference>
<keyword evidence="2" id="KW-1185">Reference proteome</keyword>
<name>A0ABX1E608_9PROT</name>
<evidence type="ECO:0000313" key="1">
    <source>
        <dbReference type="EMBL" id="NKC30967.1"/>
    </source>
</evidence>
<comment type="caution">
    <text evidence="1">The sequence shown here is derived from an EMBL/GenBank/DDBJ whole genome shotgun (WGS) entry which is preliminary data.</text>
</comment>